<dbReference type="Pfam" id="PF08002">
    <property type="entry name" value="DUF1697"/>
    <property type="match status" value="1"/>
</dbReference>
<gene>
    <name evidence="1" type="ORF">DVS28_a4970</name>
</gene>
<dbReference type="PIRSF" id="PIRSF008502">
    <property type="entry name" value="UCP008502"/>
    <property type="match status" value="1"/>
</dbReference>
<name>A0A346Y580_9ACTN</name>
<keyword evidence="2" id="KW-1185">Reference proteome</keyword>
<dbReference type="KEGG" id="euz:DVS28_a4970"/>
<reference evidence="1 2" key="1">
    <citation type="submission" date="2018-09" db="EMBL/GenBank/DDBJ databases">
        <title>Complete genome sequence of Euzebya sp. DY32-46 isolated from seawater of Pacific Ocean.</title>
        <authorList>
            <person name="Xu L."/>
            <person name="Wu Y.-H."/>
            <person name="Xu X.-W."/>
        </authorList>
    </citation>
    <scope>NUCLEOTIDE SEQUENCE [LARGE SCALE GENOMIC DNA]</scope>
    <source>
        <strain evidence="1 2">DY32-46</strain>
    </source>
</reference>
<proteinExistence type="predicted"/>
<evidence type="ECO:0008006" key="3">
    <source>
        <dbReference type="Google" id="ProtNLM"/>
    </source>
</evidence>
<dbReference type="EMBL" id="CP031165">
    <property type="protein sequence ID" value="AXV09627.1"/>
    <property type="molecule type" value="Genomic_DNA"/>
</dbReference>
<dbReference type="PANTHER" id="PTHR36439">
    <property type="entry name" value="BLL4334 PROTEIN"/>
    <property type="match status" value="1"/>
</dbReference>
<accession>A0A346Y580</accession>
<dbReference type="Proteomes" id="UP000264006">
    <property type="component" value="Chromosome"/>
</dbReference>
<dbReference type="RefSeq" id="WP_164710990.1">
    <property type="nucleotide sequence ID" value="NZ_CP031165.1"/>
</dbReference>
<dbReference type="Gene3D" id="3.30.70.1280">
    <property type="entry name" value="SP0830-like domains"/>
    <property type="match status" value="1"/>
</dbReference>
<dbReference type="InterPro" id="IPR012545">
    <property type="entry name" value="DUF1697"/>
</dbReference>
<dbReference type="PANTHER" id="PTHR36439:SF1">
    <property type="entry name" value="DUF1697 DOMAIN-CONTAINING PROTEIN"/>
    <property type="match status" value="1"/>
</dbReference>
<dbReference type="AlphaFoldDB" id="A0A346Y580"/>
<dbReference type="SUPFAM" id="SSF160379">
    <property type="entry name" value="SP0830-like"/>
    <property type="match status" value="1"/>
</dbReference>
<evidence type="ECO:0000313" key="1">
    <source>
        <dbReference type="EMBL" id="AXV09627.1"/>
    </source>
</evidence>
<protein>
    <recommendedName>
        <fullName evidence="3">DUF1697 domain-containing protein</fullName>
    </recommendedName>
</protein>
<sequence length="179" mass="20021">MTTRWVALLRGIAPMHPNQKSADLRGACEAAGFTRVASIQSSGNLVFDADTDEPHEVSRRLERTWTGRLGFTSRTFVRTPDELQSLVDLRPYGDQEHGPAAYQLVTFFDVPPRLDFTIPHEVEPHGLRVVHATPTELFTVNDTSIGKGTPSVMAWLQKTFGKELTSRTFPTLSRILKKC</sequence>
<organism evidence="1 2">
    <name type="scientific">Euzebya pacifica</name>
    <dbReference type="NCBI Taxonomy" id="1608957"/>
    <lineage>
        <taxon>Bacteria</taxon>
        <taxon>Bacillati</taxon>
        <taxon>Actinomycetota</taxon>
        <taxon>Nitriliruptoria</taxon>
        <taxon>Euzebyales</taxon>
    </lineage>
</organism>
<evidence type="ECO:0000313" key="2">
    <source>
        <dbReference type="Proteomes" id="UP000264006"/>
    </source>
</evidence>